<dbReference type="AlphaFoldDB" id="A0A1Y2DAP1"/>
<evidence type="ECO:0000313" key="2">
    <source>
        <dbReference type="EMBL" id="ORY56176.1"/>
    </source>
</evidence>
<evidence type="ECO:0000256" key="1">
    <source>
        <dbReference type="SAM" id="MobiDB-lite"/>
    </source>
</evidence>
<name>A0A1Y2DAP1_9BASI</name>
<protein>
    <submittedName>
        <fullName evidence="2">Uncharacterized protein</fullName>
    </submittedName>
</protein>
<proteinExistence type="predicted"/>
<dbReference type="EMBL" id="MCGR01000087">
    <property type="protein sequence ID" value="ORY56176.1"/>
    <property type="molecule type" value="Genomic_DNA"/>
</dbReference>
<gene>
    <name evidence="2" type="ORF">BCR35DRAFT_309877</name>
</gene>
<reference evidence="2 3" key="1">
    <citation type="submission" date="2016-07" db="EMBL/GenBank/DDBJ databases">
        <title>Pervasive Adenine N6-methylation of Active Genes in Fungi.</title>
        <authorList>
            <consortium name="DOE Joint Genome Institute"/>
            <person name="Mondo S.J."/>
            <person name="Dannebaum R.O."/>
            <person name="Kuo R.C."/>
            <person name="Labutti K."/>
            <person name="Haridas S."/>
            <person name="Kuo A."/>
            <person name="Salamov A."/>
            <person name="Ahrendt S.R."/>
            <person name="Lipzen A."/>
            <person name="Sullivan W."/>
            <person name="Andreopoulos W.B."/>
            <person name="Clum A."/>
            <person name="Lindquist E."/>
            <person name="Daum C."/>
            <person name="Ramamoorthy G.K."/>
            <person name="Gryganskyi A."/>
            <person name="Culley D."/>
            <person name="Magnuson J.K."/>
            <person name="James T.Y."/>
            <person name="O'Malley M.A."/>
            <person name="Stajich J.E."/>
            <person name="Spatafora J.W."/>
            <person name="Visel A."/>
            <person name="Grigoriev I.V."/>
        </authorList>
    </citation>
    <scope>NUCLEOTIDE SEQUENCE [LARGE SCALE GENOMIC DNA]</scope>
    <source>
        <strain evidence="2 3">62-1032</strain>
    </source>
</reference>
<keyword evidence="3" id="KW-1185">Reference proteome</keyword>
<sequence>MGASCASALCWHSSSRPCTASQVSFSSSFYRKRALLSLFVLRTSNRPTKRPAPSGGTVNGRSSLLPLWSLSTTSLLDSLCTVTLEGLSTDHNWKQVFCLRRGRRARRSWIVHQMLGGGEAGGAVAEAATRPAPKEHGQPGVCPREGRG</sequence>
<accession>A0A1Y2DAP1</accession>
<dbReference type="Proteomes" id="UP000193467">
    <property type="component" value="Unassembled WGS sequence"/>
</dbReference>
<comment type="caution">
    <text evidence="2">The sequence shown here is derived from an EMBL/GenBank/DDBJ whole genome shotgun (WGS) entry which is preliminary data.</text>
</comment>
<evidence type="ECO:0000313" key="3">
    <source>
        <dbReference type="Proteomes" id="UP000193467"/>
    </source>
</evidence>
<feature type="region of interest" description="Disordered" evidence="1">
    <location>
        <begin position="125"/>
        <end position="148"/>
    </location>
</feature>
<dbReference type="InParanoid" id="A0A1Y2DAP1"/>
<organism evidence="2 3">
    <name type="scientific">Leucosporidium creatinivorum</name>
    <dbReference type="NCBI Taxonomy" id="106004"/>
    <lineage>
        <taxon>Eukaryota</taxon>
        <taxon>Fungi</taxon>
        <taxon>Dikarya</taxon>
        <taxon>Basidiomycota</taxon>
        <taxon>Pucciniomycotina</taxon>
        <taxon>Microbotryomycetes</taxon>
        <taxon>Leucosporidiales</taxon>
        <taxon>Leucosporidium</taxon>
    </lineage>
</organism>